<dbReference type="AlphaFoldDB" id="A0A2A2WNZ3"/>
<evidence type="ECO:0000313" key="1">
    <source>
        <dbReference type="EMBL" id="PAY22939.1"/>
    </source>
</evidence>
<comment type="caution">
    <text evidence="1">The sequence shown here is derived from an EMBL/GenBank/DDBJ whole genome shotgun (WGS) entry which is preliminary data.</text>
</comment>
<sequence>MADVDRIEALERRVAALEASSDRPAHSAGDAAPARTAHADDTFWALEGLRSRTSDPGAVMMVGSVRTPKGYEARWQMAEQADELFASDFADRAESLSALAHPVRLRIVQRILSDADTVQDLVATGEFGTSGQIYHHLRQLSAHGWLRAAGSGRYEVPAARVVPLLTILLGVDR</sequence>
<accession>A0A2A2WNZ3</accession>
<dbReference type="Proteomes" id="UP000218810">
    <property type="component" value="Unassembled WGS sequence"/>
</dbReference>
<dbReference type="InterPro" id="IPR036388">
    <property type="entry name" value="WH-like_DNA-bd_sf"/>
</dbReference>
<dbReference type="EMBL" id="NTGA01000019">
    <property type="protein sequence ID" value="PAY22939.1"/>
    <property type="molecule type" value="Genomic_DNA"/>
</dbReference>
<dbReference type="OrthoDB" id="3730926at2"/>
<name>A0A2A2WNZ3_9ACTN</name>
<dbReference type="RefSeq" id="WP_095718567.1">
    <property type="nucleotide sequence ID" value="NZ_NTGA01000019.1"/>
</dbReference>
<dbReference type="Gene3D" id="1.10.10.10">
    <property type="entry name" value="Winged helix-like DNA-binding domain superfamily/Winged helix DNA-binding domain"/>
    <property type="match status" value="1"/>
</dbReference>
<dbReference type="InterPro" id="IPR011991">
    <property type="entry name" value="ArsR-like_HTH"/>
</dbReference>
<organism evidence="1 2">
    <name type="scientific">Dietzia natronolimnaea</name>
    <dbReference type="NCBI Taxonomy" id="161920"/>
    <lineage>
        <taxon>Bacteria</taxon>
        <taxon>Bacillati</taxon>
        <taxon>Actinomycetota</taxon>
        <taxon>Actinomycetes</taxon>
        <taxon>Mycobacteriales</taxon>
        <taxon>Dietziaceae</taxon>
        <taxon>Dietzia</taxon>
    </lineage>
</organism>
<dbReference type="SUPFAM" id="SSF46785">
    <property type="entry name" value="Winged helix' DNA-binding domain"/>
    <property type="match status" value="1"/>
</dbReference>
<gene>
    <name evidence="1" type="ORF">CEY15_11515</name>
</gene>
<protein>
    <submittedName>
        <fullName evidence="1">ArsR family transcriptional regulator</fullName>
    </submittedName>
</protein>
<keyword evidence="2" id="KW-1185">Reference proteome</keyword>
<dbReference type="CDD" id="cd00090">
    <property type="entry name" value="HTH_ARSR"/>
    <property type="match status" value="1"/>
</dbReference>
<dbReference type="InterPro" id="IPR036390">
    <property type="entry name" value="WH_DNA-bd_sf"/>
</dbReference>
<reference evidence="2" key="1">
    <citation type="submission" date="2017-09" db="EMBL/GenBank/DDBJ databases">
        <authorList>
            <person name="Zhang Y."/>
            <person name="Huang X."/>
            <person name="Liu J."/>
            <person name="Lu L."/>
            <person name="Peng K."/>
        </authorList>
    </citation>
    <scope>NUCLEOTIDE SEQUENCE [LARGE SCALE GENOMIC DNA]</scope>
    <source>
        <strain evidence="2">S-XJ-1</strain>
    </source>
</reference>
<proteinExistence type="predicted"/>
<evidence type="ECO:0000313" key="2">
    <source>
        <dbReference type="Proteomes" id="UP000218810"/>
    </source>
</evidence>